<dbReference type="Gene3D" id="1.10.730.10">
    <property type="entry name" value="Isoleucyl-tRNA Synthetase, Domain 1"/>
    <property type="match status" value="1"/>
</dbReference>
<feature type="domain" description="Methionyl/Valyl/Leucyl/Isoleucyl-tRNA synthetase anticodon-binding" evidence="13">
    <location>
        <begin position="700"/>
        <end position="809"/>
    </location>
</feature>
<dbReference type="SUPFAM" id="SSF50677">
    <property type="entry name" value="ValRS/IleRS/LeuRS editing domain"/>
    <property type="match status" value="1"/>
</dbReference>
<evidence type="ECO:0000256" key="4">
    <source>
        <dbReference type="ARBA" id="ARBA00022598"/>
    </source>
</evidence>
<dbReference type="FunFam" id="3.40.50.620:FF:000003">
    <property type="entry name" value="Leucine--tRNA ligase"/>
    <property type="match status" value="1"/>
</dbReference>
<dbReference type="CDD" id="cd00812">
    <property type="entry name" value="LeuRS_core"/>
    <property type="match status" value="1"/>
</dbReference>
<dbReference type="GO" id="GO:0032543">
    <property type="term" value="P:mitochondrial translation"/>
    <property type="evidence" value="ECO:0007669"/>
    <property type="project" value="TreeGrafter"/>
</dbReference>
<reference evidence="15" key="1">
    <citation type="journal article" date="2017" name="Ticks Tick Borne Dis.">
        <title>An insight into the sialome of Hyalomma excavatum.</title>
        <authorList>
            <person name="Ribeiro J.M."/>
            <person name="Slovak M."/>
            <person name="Francischetti I.M."/>
        </authorList>
    </citation>
    <scope>NUCLEOTIDE SEQUENCE</scope>
    <source>
        <strain evidence="15">Samish</strain>
        <tissue evidence="15">Salivary glands</tissue>
    </source>
</reference>
<dbReference type="InterPro" id="IPR025709">
    <property type="entry name" value="Leu_tRNA-synth_edit"/>
</dbReference>
<evidence type="ECO:0000256" key="6">
    <source>
        <dbReference type="ARBA" id="ARBA00022840"/>
    </source>
</evidence>
<dbReference type="PROSITE" id="PS00178">
    <property type="entry name" value="AA_TRNA_LIGASE_I"/>
    <property type="match status" value="1"/>
</dbReference>
<dbReference type="FunFam" id="3.40.50.620:FF:000100">
    <property type="entry name" value="probable leucine--tRNA ligase, mitochondrial"/>
    <property type="match status" value="1"/>
</dbReference>
<organism evidence="15">
    <name type="scientific">Hyalomma excavatum</name>
    <dbReference type="NCBI Taxonomy" id="257692"/>
    <lineage>
        <taxon>Eukaryota</taxon>
        <taxon>Metazoa</taxon>
        <taxon>Ecdysozoa</taxon>
        <taxon>Arthropoda</taxon>
        <taxon>Chelicerata</taxon>
        <taxon>Arachnida</taxon>
        <taxon>Acari</taxon>
        <taxon>Parasitiformes</taxon>
        <taxon>Ixodida</taxon>
        <taxon>Ixodoidea</taxon>
        <taxon>Ixodidae</taxon>
        <taxon>Hyalomminae</taxon>
        <taxon>Hyalomma</taxon>
    </lineage>
</organism>
<accession>A0A131XFP8</accession>
<feature type="domain" description="Leucyl-tRNA synthetase editing" evidence="14">
    <location>
        <begin position="317"/>
        <end position="385"/>
    </location>
</feature>
<comment type="subcellular location">
    <subcellularLocation>
        <location evidence="1">Mitochondrion matrix</location>
    </subcellularLocation>
</comment>
<evidence type="ECO:0000313" key="15">
    <source>
        <dbReference type="EMBL" id="JAP64531.1"/>
    </source>
</evidence>
<protein>
    <recommendedName>
        <fullName evidence="3">leucine--tRNA ligase</fullName>
        <ecNumber evidence="3">6.1.1.4</ecNumber>
    </recommendedName>
    <alternativeName>
        <fullName evidence="9">Leucyl-tRNA synthetase</fullName>
    </alternativeName>
</protein>
<evidence type="ECO:0000259" key="12">
    <source>
        <dbReference type="Pfam" id="PF00133"/>
    </source>
</evidence>
<keyword evidence="4 11" id="KW-0436">Ligase</keyword>
<feature type="domain" description="Aminoacyl-tRNA synthetase class Ia" evidence="12">
    <location>
        <begin position="414"/>
        <end position="574"/>
    </location>
</feature>
<dbReference type="PRINTS" id="PR00985">
    <property type="entry name" value="TRNASYNTHLEU"/>
</dbReference>
<dbReference type="InterPro" id="IPR001412">
    <property type="entry name" value="aa-tRNA-synth_I_CS"/>
</dbReference>
<dbReference type="GO" id="GO:0006429">
    <property type="term" value="P:leucyl-tRNA aminoacylation"/>
    <property type="evidence" value="ECO:0007669"/>
    <property type="project" value="InterPro"/>
</dbReference>
<dbReference type="InterPro" id="IPR002302">
    <property type="entry name" value="Leu-tRNA-ligase"/>
</dbReference>
<evidence type="ECO:0000256" key="9">
    <source>
        <dbReference type="ARBA" id="ARBA00030520"/>
    </source>
</evidence>
<evidence type="ECO:0000256" key="8">
    <source>
        <dbReference type="ARBA" id="ARBA00023146"/>
    </source>
</evidence>
<evidence type="ECO:0000256" key="5">
    <source>
        <dbReference type="ARBA" id="ARBA00022741"/>
    </source>
</evidence>
<proteinExistence type="evidence at transcript level"/>
<dbReference type="InterPro" id="IPR002300">
    <property type="entry name" value="aa-tRNA-synth_Ia"/>
</dbReference>
<dbReference type="GO" id="GO:0005524">
    <property type="term" value="F:ATP binding"/>
    <property type="evidence" value="ECO:0007669"/>
    <property type="project" value="UniProtKB-KW"/>
</dbReference>
<evidence type="ECO:0000259" key="14">
    <source>
        <dbReference type="Pfam" id="PF13603"/>
    </source>
</evidence>
<evidence type="ECO:0000256" key="10">
    <source>
        <dbReference type="ARBA" id="ARBA00047469"/>
    </source>
</evidence>
<dbReference type="EMBL" id="GEFH01004050">
    <property type="protein sequence ID" value="JAP64531.1"/>
    <property type="molecule type" value="mRNA"/>
</dbReference>
<dbReference type="Pfam" id="PF00133">
    <property type="entry name" value="tRNA-synt_1"/>
    <property type="match status" value="2"/>
</dbReference>
<dbReference type="SUPFAM" id="SSF47323">
    <property type="entry name" value="Anticodon-binding domain of a subclass of class I aminoacyl-tRNA synthetases"/>
    <property type="match status" value="1"/>
</dbReference>
<dbReference type="Pfam" id="PF13603">
    <property type="entry name" value="tRNA-synt_1_2"/>
    <property type="match status" value="1"/>
</dbReference>
<dbReference type="InterPro" id="IPR014729">
    <property type="entry name" value="Rossmann-like_a/b/a_fold"/>
</dbReference>
<keyword evidence="8 11" id="KW-0030">Aminoacyl-tRNA synthetase</keyword>
<dbReference type="Gene3D" id="2.20.28.290">
    <property type="match status" value="1"/>
</dbReference>
<dbReference type="Gene3D" id="3.40.50.620">
    <property type="entry name" value="HUPs"/>
    <property type="match status" value="2"/>
</dbReference>
<name>A0A131XFP8_9ACAR</name>
<comment type="similarity">
    <text evidence="2 11">Belongs to the class-I aminoacyl-tRNA synthetase family.</text>
</comment>
<dbReference type="Pfam" id="PF08264">
    <property type="entry name" value="Anticodon_1"/>
    <property type="match status" value="1"/>
</dbReference>
<dbReference type="InterPro" id="IPR009080">
    <property type="entry name" value="tRNAsynth_Ia_anticodon-bd"/>
</dbReference>
<keyword evidence="7 11" id="KW-0648">Protein biosynthesis</keyword>
<evidence type="ECO:0000256" key="2">
    <source>
        <dbReference type="ARBA" id="ARBA00005594"/>
    </source>
</evidence>
<keyword evidence="5 11" id="KW-0547">Nucleotide-binding</keyword>
<dbReference type="InterPro" id="IPR013155">
    <property type="entry name" value="M/V/L/I-tRNA-synth_anticd-bd"/>
</dbReference>
<evidence type="ECO:0000259" key="13">
    <source>
        <dbReference type="Pfam" id="PF08264"/>
    </source>
</evidence>
<dbReference type="GO" id="GO:0005759">
    <property type="term" value="C:mitochondrial matrix"/>
    <property type="evidence" value="ECO:0007669"/>
    <property type="project" value="UniProtKB-SubCell"/>
</dbReference>
<evidence type="ECO:0000256" key="1">
    <source>
        <dbReference type="ARBA" id="ARBA00004305"/>
    </source>
</evidence>
<feature type="domain" description="Aminoacyl-tRNA synthetase class Ia" evidence="12">
    <location>
        <begin position="54"/>
        <end position="230"/>
    </location>
</feature>
<dbReference type="GO" id="GO:0004823">
    <property type="term" value="F:leucine-tRNA ligase activity"/>
    <property type="evidence" value="ECO:0007669"/>
    <property type="project" value="UniProtKB-EC"/>
</dbReference>
<dbReference type="InterPro" id="IPR009008">
    <property type="entry name" value="Val/Leu/Ile-tRNA-synth_edit"/>
</dbReference>
<dbReference type="PANTHER" id="PTHR43740:SF2">
    <property type="entry name" value="LEUCINE--TRNA LIGASE, MITOCHONDRIAL"/>
    <property type="match status" value="1"/>
</dbReference>
<dbReference type="GO" id="GO:0002161">
    <property type="term" value="F:aminoacyl-tRNA deacylase activity"/>
    <property type="evidence" value="ECO:0007669"/>
    <property type="project" value="InterPro"/>
</dbReference>
<dbReference type="AlphaFoldDB" id="A0A131XFP8"/>
<dbReference type="PANTHER" id="PTHR43740">
    <property type="entry name" value="LEUCYL-TRNA SYNTHETASE"/>
    <property type="match status" value="1"/>
</dbReference>
<sequence>MHIIVRALARNRKKRNFRNIFSLTSVWDPKINAATRIKVEDFWKDKINRTPPEHVDPDRKMYILSMFPYPSGQLHLGHVRVYTISDTYARFYTMHGKQVIHPMGWDSFGLPAENAAVERNENPRVWTERNIESMKKQLRDLNFNFDWSKELSTCNPNYYKWTQYLFLKLYEKGLVYCRNAVVHWDPVDQTVLADEQVDAEGRSWRSGAKVEKKNLRQWFIRTTYFSRDLLLGLRDSERNDWDEVGPLQRGWIGDCTGFSFEWSVIDSNGNPHSDLLRVWTEEPEFLGAVTFVALSPDHSLAFSIQNSSGSAAGKGKYYALNPISGKKIPLLVSNSFEFPRSTNCHLGTPSLCKEDLAFAIQHDIEVIKVVDDNDPSHLINSGTLTGLAAKAARLQVCQQAQQQGRGGYPCSSHLKDWLISRQRYWGTPIPIIHCTTCGVVPVPYEQLPVELPPLDRVTKEGVSPLCGAHDWLSTSCPRCHGQARRETDTMDTFVDSSWYYLRFLDPKNQQNIVDPAVSRELMPVDLYIGGLEHAVMHLYYARFINHFCHSLGLTEAKEPFVRMLVHGMVVNETFKLASSGRYLPREVVAQKGTKLFHKETGEPVLMDWEKMSKSKHNGVKPEDVVSKQGIDTTRLFILCAYSPTSRYKWPSPAFRGIVSWQERLWLTVHDFRNSAKRSLEEAQSSPEFGDREAYYYEGRNHHVKNVTFMYNVTRQLNLVIKDLQIFTKHLRYKNRGEVVFGREFERALAALLLMLAPLAPHFASELWAGFTDAARFTDVEYQVDRPLMEQLWPQVDPDFNLDLLIKEDNVDLMRIQLPRHDFERLTKESAYQMAIESESLRHRLQKWPKFRVVFDHYPSYKAELRFISRGKNAEEHQKVLSQRRVE</sequence>
<evidence type="ECO:0000256" key="11">
    <source>
        <dbReference type="RuleBase" id="RU363035"/>
    </source>
</evidence>
<keyword evidence="6 11" id="KW-0067">ATP-binding</keyword>
<evidence type="ECO:0000256" key="7">
    <source>
        <dbReference type="ARBA" id="ARBA00022917"/>
    </source>
</evidence>
<dbReference type="EC" id="6.1.1.4" evidence="3"/>
<dbReference type="SUPFAM" id="SSF52374">
    <property type="entry name" value="Nucleotidylyl transferase"/>
    <property type="match status" value="1"/>
</dbReference>
<comment type="catalytic activity">
    <reaction evidence="10">
        <text>tRNA(Leu) + L-leucine + ATP = L-leucyl-tRNA(Leu) + AMP + diphosphate</text>
        <dbReference type="Rhea" id="RHEA:11688"/>
        <dbReference type="Rhea" id="RHEA-COMP:9613"/>
        <dbReference type="Rhea" id="RHEA-COMP:9622"/>
        <dbReference type="ChEBI" id="CHEBI:30616"/>
        <dbReference type="ChEBI" id="CHEBI:33019"/>
        <dbReference type="ChEBI" id="CHEBI:57427"/>
        <dbReference type="ChEBI" id="CHEBI:78442"/>
        <dbReference type="ChEBI" id="CHEBI:78494"/>
        <dbReference type="ChEBI" id="CHEBI:456215"/>
        <dbReference type="EC" id="6.1.1.4"/>
    </reaction>
</comment>
<evidence type="ECO:0000256" key="3">
    <source>
        <dbReference type="ARBA" id="ARBA00013164"/>
    </source>
</evidence>